<feature type="transmembrane region" description="Helical" evidence="1">
    <location>
        <begin position="114"/>
        <end position="138"/>
    </location>
</feature>
<evidence type="ECO:0000313" key="3">
    <source>
        <dbReference type="EMBL" id="TDA20717.1"/>
    </source>
</evidence>
<organism evidence="3 4">
    <name type="scientific">Extibacter muris</name>
    <dbReference type="NCBI Taxonomy" id="1796622"/>
    <lineage>
        <taxon>Bacteria</taxon>
        <taxon>Bacillati</taxon>
        <taxon>Bacillota</taxon>
        <taxon>Clostridia</taxon>
        <taxon>Lachnospirales</taxon>
        <taxon>Lachnospiraceae</taxon>
        <taxon>Extibacter</taxon>
    </lineage>
</organism>
<reference evidence="3 4" key="1">
    <citation type="journal article" date="2016" name="Nat. Microbiol.">
        <title>The Mouse Intestinal Bacterial Collection (miBC) provides host-specific insight into cultured diversity and functional potential of the gut microbiota.</title>
        <authorList>
            <person name="Lagkouvardos I."/>
            <person name="Pukall R."/>
            <person name="Abt B."/>
            <person name="Foesel B.U."/>
            <person name="Meier-Kolthoff J.P."/>
            <person name="Kumar N."/>
            <person name="Bresciani A."/>
            <person name="Martinez I."/>
            <person name="Just S."/>
            <person name="Ziegler C."/>
            <person name="Brugiroux S."/>
            <person name="Garzetti D."/>
            <person name="Wenning M."/>
            <person name="Bui T.P."/>
            <person name="Wang J."/>
            <person name="Hugenholtz F."/>
            <person name="Plugge C.M."/>
            <person name="Peterson D.A."/>
            <person name="Hornef M.W."/>
            <person name="Baines J.F."/>
            <person name="Smidt H."/>
            <person name="Walter J."/>
            <person name="Kristiansen K."/>
            <person name="Nielsen H.B."/>
            <person name="Haller D."/>
            <person name="Overmann J."/>
            <person name="Stecher B."/>
            <person name="Clavel T."/>
        </authorList>
    </citation>
    <scope>NUCLEOTIDE SEQUENCE [LARGE SCALE GENOMIC DNA]</scope>
    <source>
        <strain evidence="3 4">DSM 28560</strain>
    </source>
</reference>
<dbReference type="GO" id="GO:0004190">
    <property type="term" value="F:aspartic-type endopeptidase activity"/>
    <property type="evidence" value="ECO:0007669"/>
    <property type="project" value="InterPro"/>
</dbReference>
<dbReference type="Proteomes" id="UP000295710">
    <property type="component" value="Unassembled WGS sequence"/>
</dbReference>
<dbReference type="Pfam" id="PF01478">
    <property type="entry name" value="Peptidase_A24"/>
    <property type="match status" value="1"/>
</dbReference>
<evidence type="ECO:0000259" key="2">
    <source>
        <dbReference type="Pfam" id="PF01478"/>
    </source>
</evidence>
<dbReference type="GO" id="GO:0016020">
    <property type="term" value="C:membrane"/>
    <property type="evidence" value="ECO:0007669"/>
    <property type="project" value="InterPro"/>
</dbReference>
<name>A0A4R4FB52_9FIRM</name>
<gene>
    <name evidence="3" type="ORF">E1963_15510</name>
</gene>
<feature type="transmembrane region" description="Helical" evidence="1">
    <location>
        <begin position="53"/>
        <end position="69"/>
    </location>
</feature>
<feature type="transmembrane region" description="Helical" evidence="1">
    <location>
        <begin position="150"/>
        <end position="166"/>
    </location>
</feature>
<protein>
    <submittedName>
        <fullName evidence="3">Prepilin peptidase</fullName>
    </submittedName>
</protein>
<dbReference type="EMBL" id="SMMX01000016">
    <property type="protein sequence ID" value="TDA20717.1"/>
    <property type="molecule type" value="Genomic_DNA"/>
</dbReference>
<comment type="caution">
    <text evidence="3">The sequence shown here is derived from an EMBL/GenBank/DDBJ whole genome shotgun (WGS) entry which is preliminary data.</text>
</comment>
<evidence type="ECO:0000313" key="4">
    <source>
        <dbReference type="Proteomes" id="UP000295710"/>
    </source>
</evidence>
<proteinExistence type="predicted"/>
<feature type="transmembrane region" description="Helical" evidence="1">
    <location>
        <begin position="28"/>
        <end position="47"/>
    </location>
</feature>
<dbReference type="InterPro" id="IPR000045">
    <property type="entry name" value="Prepilin_IV_endopep_pep"/>
</dbReference>
<evidence type="ECO:0000256" key="1">
    <source>
        <dbReference type="SAM" id="Phobius"/>
    </source>
</evidence>
<sequence length="167" mass="17923">MQRAEEDDICRSGVGGGRKGGMPAMWKVSQVICIGAMAGMSVTDMMYRKVPEAFLIVGGAAAILYQCIFRTVEVWLLFGGAGIGCFFLLMSKVTREGIGYGDSWGILVLGLYMGMWNLLGVLLGALTLLLLAAMAYLVTGRFKKNVSLPFYPFLTGGYVLVLLTGVG</sequence>
<keyword evidence="1" id="KW-0472">Membrane</keyword>
<keyword evidence="1" id="KW-0812">Transmembrane</keyword>
<dbReference type="Gene3D" id="1.20.120.1220">
    <property type="match status" value="1"/>
</dbReference>
<keyword evidence="4" id="KW-1185">Reference proteome</keyword>
<feature type="transmembrane region" description="Helical" evidence="1">
    <location>
        <begin position="74"/>
        <end position="94"/>
    </location>
</feature>
<keyword evidence="1" id="KW-1133">Transmembrane helix</keyword>
<accession>A0A4R4FB52</accession>
<feature type="domain" description="Prepilin type IV endopeptidase peptidase" evidence="2">
    <location>
        <begin position="32"/>
        <end position="131"/>
    </location>
</feature>
<dbReference type="AlphaFoldDB" id="A0A4R4FB52"/>